<dbReference type="PROSITE" id="PS51257">
    <property type="entry name" value="PROKAR_LIPOPROTEIN"/>
    <property type="match status" value="1"/>
</dbReference>
<evidence type="ECO:0000313" key="4">
    <source>
        <dbReference type="Proteomes" id="UP001597033"/>
    </source>
</evidence>
<organism evidence="3 4">
    <name type="scientific">Pseudoxanthomonas kaohsiungensis</name>
    <dbReference type="NCBI Taxonomy" id="283923"/>
    <lineage>
        <taxon>Bacteria</taxon>
        <taxon>Pseudomonadati</taxon>
        <taxon>Pseudomonadota</taxon>
        <taxon>Gammaproteobacteria</taxon>
        <taxon>Lysobacterales</taxon>
        <taxon>Lysobacteraceae</taxon>
        <taxon>Pseudoxanthomonas</taxon>
    </lineage>
</organism>
<proteinExistence type="predicted"/>
<accession>A0ABW3M1E9</accession>
<evidence type="ECO:0000256" key="1">
    <source>
        <dbReference type="SAM" id="MobiDB-lite"/>
    </source>
</evidence>
<dbReference type="Proteomes" id="UP001597033">
    <property type="component" value="Unassembled WGS sequence"/>
</dbReference>
<evidence type="ECO:0008006" key="5">
    <source>
        <dbReference type="Google" id="ProtNLM"/>
    </source>
</evidence>
<dbReference type="EMBL" id="JBHTKN010000018">
    <property type="protein sequence ID" value="MFD1043993.1"/>
    <property type="molecule type" value="Genomic_DNA"/>
</dbReference>
<feature type="signal peptide" evidence="2">
    <location>
        <begin position="1"/>
        <end position="28"/>
    </location>
</feature>
<reference evidence="4" key="1">
    <citation type="journal article" date="2019" name="Int. J. Syst. Evol. Microbiol.">
        <title>The Global Catalogue of Microorganisms (GCM) 10K type strain sequencing project: providing services to taxonomists for standard genome sequencing and annotation.</title>
        <authorList>
            <consortium name="The Broad Institute Genomics Platform"/>
            <consortium name="The Broad Institute Genome Sequencing Center for Infectious Disease"/>
            <person name="Wu L."/>
            <person name="Ma J."/>
        </authorList>
    </citation>
    <scope>NUCLEOTIDE SEQUENCE [LARGE SCALE GENOMIC DNA]</scope>
    <source>
        <strain evidence="4">CCUG 55854</strain>
    </source>
</reference>
<evidence type="ECO:0000313" key="3">
    <source>
        <dbReference type="EMBL" id="MFD1043993.1"/>
    </source>
</evidence>
<comment type="caution">
    <text evidence="3">The sequence shown here is derived from an EMBL/GenBank/DDBJ whole genome shotgun (WGS) entry which is preliminary data.</text>
</comment>
<gene>
    <name evidence="3" type="ORF">ACFQ2N_16705</name>
</gene>
<dbReference type="RefSeq" id="WP_162375680.1">
    <property type="nucleotide sequence ID" value="NZ_JBHTKN010000018.1"/>
</dbReference>
<evidence type="ECO:0000256" key="2">
    <source>
        <dbReference type="SAM" id="SignalP"/>
    </source>
</evidence>
<name>A0ABW3M1E9_9GAMM</name>
<sequence length="197" mass="20626">MRWTRFSSPLAIATVLALSACSSTPADTAARAPVTLSSEQVTLEGSITRVDRANRMVTIRGSEGAELDVYVDDQVRNFDQLQVGDRVALDYHRAVAAQIEPAGSAQVGTTVEQGGSRAGAGSRPGGSASETVTLVAEVLAVDAAASTVTLKGPRGNVVTLEVLREDLRAALARIEAGDLLRVTFSEAVAVDIRPRPQ</sequence>
<feature type="region of interest" description="Disordered" evidence="1">
    <location>
        <begin position="105"/>
        <end position="127"/>
    </location>
</feature>
<feature type="chain" id="PRO_5047305111" description="DUF5666 domain-containing protein" evidence="2">
    <location>
        <begin position="29"/>
        <end position="197"/>
    </location>
</feature>
<protein>
    <recommendedName>
        <fullName evidence="5">DUF5666 domain-containing protein</fullName>
    </recommendedName>
</protein>
<keyword evidence="2" id="KW-0732">Signal</keyword>
<keyword evidence="4" id="KW-1185">Reference proteome</keyword>